<evidence type="ECO:0000256" key="6">
    <source>
        <dbReference type="ARBA" id="ARBA00023180"/>
    </source>
</evidence>
<proteinExistence type="inferred from homology"/>
<dbReference type="PROSITE" id="PS50049">
    <property type="entry name" value="THD_2"/>
    <property type="match status" value="1"/>
</dbReference>
<keyword evidence="9" id="KW-1133">Transmembrane helix</keyword>
<evidence type="ECO:0000313" key="11">
    <source>
        <dbReference type="EMBL" id="KAF6268295.1"/>
    </source>
</evidence>
<dbReference type="GO" id="GO:0005615">
    <property type="term" value="C:extracellular space"/>
    <property type="evidence" value="ECO:0007669"/>
    <property type="project" value="UniProtKB-KW"/>
</dbReference>
<dbReference type="InterPro" id="IPR006052">
    <property type="entry name" value="TNF_dom"/>
</dbReference>
<sequence length="239" mass="24700">MGALGLEGWGRRPQGKGCLLLAVAGAASLVTLLLAVPITVLAVLVVAPPKPGPVAEPPDPGARALAQRRLGPQELLEQDAETDPSPGPPAAHLIGAWTRGGGLGWEAAQEEAFVRSGARFGAAGLALPRDGLYFLYCHVGYRGRAPAGPPPARALTLHSRLFRAGGAYGRGAPELLLEAAETVRPGDRADAAGRLWYASVGVGGLARLRRGERVFVNVSHPELVDARRGKTGFGAVLVG</sequence>
<dbReference type="PANTHER" id="PTHR11471:SF29">
    <property type="entry name" value="LYMPHOTOXIN-BETA"/>
    <property type="match status" value="1"/>
</dbReference>
<dbReference type="InterPro" id="IPR021184">
    <property type="entry name" value="TNF_CS"/>
</dbReference>
<dbReference type="CDD" id="cd00184">
    <property type="entry name" value="TNF"/>
    <property type="match status" value="1"/>
</dbReference>
<keyword evidence="4" id="KW-0202">Cytokine</keyword>
<evidence type="ECO:0000256" key="2">
    <source>
        <dbReference type="ARBA" id="ARBA00008670"/>
    </source>
</evidence>
<evidence type="ECO:0000256" key="7">
    <source>
        <dbReference type="ARBA" id="ARBA00030168"/>
    </source>
</evidence>
<dbReference type="EMBL" id="JACAGB010000125">
    <property type="protein sequence ID" value="KAF6268295.1"/>
    <property type="molecule type" value="Genomic_DNA"/>
</dbReference>
<dbReference type="GO" id="GO:0005164">
    <property type="term" value="F:tumor necrosis factor receptor binding"/>
    <property type="evidence" value="ECO:0007669"/>
    <property type="project" value="InterPro"/>
</dbReference>
<dbReference type="PRINTS" id="PR01237">
    <property type="entry name" value="TNFC"/>
</dbReference>
<evidence type="ECO:0000256" key="9">
    <source>
        <dbReference type="SAM" id="Phobius"/>
    </source>
</evidence>
<comment type="caution">
    <text evidence="11">The sequence shown here is derived from an EMBL/GenBank/DDBJ whole genome shotgun (WGS) entry which is preliminary data.</text>
</comment>
<keyword evidence="5 9" id="KW-0472">Membrane</keyword>
<dbReference type="GO" id="GO:0006955">
    <property type="term" value="P:immune response"/>
    <property type="evidence" value="ECO:0007669"/>
    <property type="project" value="InterPro"/>
</dbReference>
<dbReference type="InterPro" id="IPR006053">
    <property type="entry name" value="TNF"/>
</dbReference>
<reference evidence="11 12" key="1">
    <citation type="journal article" date="2020" name="Nature">
        <title>Six reference-quality genomes reveal evolution of bat adaptations.</title>
        <authorList>
            <person name="Jebb D."/>
            <person name="Huang Z."/>
            <person name="Pippel M."/>
            <person name="Hughes G.M."/>
            <person name="Lavrichenko K."/>
            <person name="Devanna P."/>
            <person name="Winkler S."/>
            <person name="Jermiin L.S."/>
            <person name="Skirmuntt E.C."/>
            <person name="Katzourakis A."/>
            <person name="Burkitt-Gray L."/>
            <person name="Ray D.A."/>
            <person name="Sullivan K.A.M."/>
            <person name="Roscito J.G."/>
            <person name="Kirilenko B.M."/>
            <person name="Davalos L.M."/>
            <person name="Corthals A.P."/>
            <person name="Power M.L."/>
            <person name="Jones G."/>
            <person name="Ransome R.D."/>
            <person name="Dechmann D.K.N."/>
            <person name="Locatelli A.G."/>
            <person name="Puechmaille S.J."/>
            <person name="Fedrigo O."/>
            <person name="Jarvis E.D."/>
            <person name="Hiller M."/>
            <person name="Vernes S.C."/>
            <person name="Myers E.W."/>
            <person name="Teeling E.C."/>
        </authorList>
    </citation>
    <scope>NUCLEOTIDE SEQUENCE [LARGE SCALE GENOMIC DNA]</scope>
    <source>
        <strain evidence="11">MPipKuh1</strain>
        <tissue evidence="11">Flight muscle</tissue>
    </source>
</reference>
<evidence type="ECO:0000259" key="10">
    <source>
        <dbReference type="PROSITE" id="PS50049"/>
    </source>
</evidence>
<feature type="domain" description="THD" evidence="10">
    <location>
        <begin position="89"/>
        <end position="238"/>
    </location>
</feature>
<organism evidence="11 12">
    <name type="scientific">Pipistrellus kuhlii</name>
    <name type="common">Kuhl's pipistrelle</name>
    <dbReference type="NCBI Taxonomy" id="59472"/>
    <lineage>
        <taxon>Eukaryota</taxon>
        <taxon>Metazoa</taxon>
        <taxon>Chordata</taxon>
        <taxon>Craniata</taxon>
        <taxon>Vertebrata</taxon>
        <taxon>Euteleostomi</taxon>
        <taxon>Mammalia</taxon>
        <taxon>Eutheria</taxon>
        <taxon>Laurasiatheria</taxon>
        <taxon>Chiroptera</taxon>
        <taxon>Yangochiroptera</taxon>
        <taxon>Vespertilionidae</taxon>
        <taxon>Pipistrellus</taxon>
    </lineage>
</organism>
<dbReference type="GO" id="GO:0005125">
    <property type="term" value="F:cytokine activity"/>
    <property type="evidence" value="ECO:0007669"/>
    <property type="project" value="UniProtKB-KW"/>
</dbReference>
<evidence type="ECO:0000256" key="1">
    <source>
        <dbReference type="ARBA" id="ARBA00004606"/>
    </source>
</evidence>
<dbReference type="Pfam" id="PF00229">
    <property type="entry name" value="TNF"/>
    <property type="match status" value="1"/>
</dbReference>
<keyword evidence="12" id="KW-1185">Reference proteome</keyword>
<protein>
    <recommendedName>
        <fullName evidence="3">Lymphotoxin-beta</fullName>
    </recommendedName>
    <alternativeName>
        <fullName evidence="7">Tumor necrosis factor C</fullName>
    </alternativeName>
    <alternativeName>
        <fullName evidence="8">Tumor necrosis factor ligand superfamily member 3</fullName>
    </alternativeName>
</protein>
<evidence type="ECO:0000313" key="12">
    <source>
        <dbReference type="Proteomes" id="UP000558488"/>
    </source>
</evidence>
<dbReference type="SUPFAM" id="SSF49842">
    <property type="entry name" value="TNF-like"/>
    <property type="match status" value="1"/>
</dbReference>
<feature type="transmembrane region" description="Helical" evidence="9">
    <location>
        <begin position="20"/>
        <end position="47"/>
    </location>
</feature>
<keyword evidence="9" id="KW-0812">Transmembrane</keyword>
<name>A0A7J7QX47_PIPKU</name>
<dbReference type="Gene3D" id="2.60.120.40">
    <property type="match status" value="1"/>
</dbReference>
<keyword evidence="6" id="KW-0325">Glycoprotein</keyword>
<dbReference type="InterPro" id="IPR008983">
    <property type="entry name" value="Tumour_necrosis_fac-like_dom"/>
</dbReference>
<dbReference type="FunFam" id="2.60.120.40:FF:000030">
    <property type="entry name" value="Lymphotoxin-beta"/>
    <property type="match status" value="1"/>
</dbReference>
<evidence type="ECO:0000256" key="3">
    <source>
        <dbReference type="ARBA" id="ARBA00017745"/>
    </source>
</evidence>
<accession>A0A7J7QX47</accession>
<comment type="subcellular location">
    <subcellularLocation>
        <location evidence="1">Membrane</location>
        <topology evidence="1">Single-pass type II membrane protein</topology>
    </subcellularLocation>
</comment>
<dbReference type="PROSITE" id="PS00251">
    <property type="entry name" value="THD_1"/>
    <property type="match status" value="1"/>
</dbReference>
<evidence type="ECO:0000256" key="5">
    <source>
        <dbReference type="ARBA" id="ARBA00023136"/>
    </source>
</evidence>
<dbReference type="PRINTS" id="PR01234">
    <property type="entry name" value="TNECROSISFCT"/>
</dbReference>
<comment type="similarity">
    <text evidence="2">Belongs to the tumor necrosis factor family.</text>
</comment>
<dbReference type="GO" id="GO:0005886">
    <property type="term" value="C:plasma membrane"/>
    <property type="evidence" value="ECO:0007669"/>
    <property type="project" value="UniProtKB-ARBA"/>
</dbReference>
<evidence type="ECO:0000256" key="4">
    <source>
        <dbReference type="ARBA" id="ARBA00022514"/>
    </source>
</evidence>
<dbReference type="Proteomes" id="UP000558488">
    <property type="component" value="Unassembled WGS sequence"/>
</dbReference>
<evidence type="ECO:0000256" key="8">
    <source>
        <dbReference type="ARBA" id="ARBA00033262"/>
    </source>
</evidence>
<gene>
    <name evidence="11" type="ORF">mPipKuh1_011020</name>
</gene>
<dbReference type="PANTHER" id="PTHR11471">
    <property type="entry name" value="TUMOR NECROSIS FACTOR FAMILY MEMBER"/>
    <property type="match status" value="1"/>
</dbReference>
<dbReference type="AlphaFoldDB" id="A0A7J7QX47"/>
<dbReference type="InterPro" id="IPR002961">
    <property type="entry name" value="TNF_C"/>
</dbReference>
<dbReference type="SMART" id="SM00207">
    <property type="entry name" value="TNF"/>
    <property type="match status" value="1"/>
</dbReference>